<dbReference type="Proteomes" id="UP000190777">
    <property type="component" value="Unassembled WGS sequence"/>
</dbReference>
<evidence type="ECO:0000313" key="2">
    <source>
        <dbReference type="EMBL" id="OPH34604.1"/>
    </source>
</evidence>
<organism evidence="3 5">
    <name type="scientific">Moraxella equi</name>
    <dbReference type="NCBI Taxonomy" id="60442"/>
    <lineage>
        <taxon>Bacteria</taxon>
        <taxon>Pseudomonadati</taxon>
        <taxon>Pseudomonadota</taxon>
        <taxon>Gammaproteobacteria</taxon>
        <taxon>Moraxellales</taxon>
        <taxon>Moraxellaceae</taxon>
        <taxon>Moraxella</taxon>
    </lineage>
</organism>
<gene>
    <name evidence="2" type="ORF">B5J93_11755</name>
    <name evidence="3" type="ORF">NCTC11012_00489</name>
</gene>
<evidence type="ECO:0000256" key="1">
    <source>
        <dbReference type="SAM" id="Coils"/>
    </source>
</evidence>
<proteinExistence type="predicted"/>
<evidence type="ECO:0000313" key="4">
    <source>
        <dbReference type="Proteomes" id="UP000190777"/>
    </source>
</evidence>
<reference evidence="2 4" key="1">
    <citation type="submission" date="2017-03" db="EMBL/GenBank/DDBJ databases">
        <title>Draft genome sequence of Moraxella equi CCUG 4950T type strain.</title>
        <authorList>
            <person name="Salva-Serra F."/>
            <person name="Engstrom-Jakobsson H."/>
            <person name="Thorell K."/>
            <person name="Jaen-Luchoro D."/>
            <person name="Gonzales-Siles L."/>
            <person name="Karlsson R."/>
            <person name="Yazdan S."/>
            <person name="Boulund F."/>
            <person name="Johnning A."/>
            <person name="Engstrand L."/>
            <person name="Kristiansson E."/>
            <person name="Moore E."/>
        </authorList>
    </citation>
    <scope>NUCLEOTIDE SEQUENCE [LARGE SCALE GENOMIC DNA]</scope>
    <source>
        <strain evidence="2 4">CCUG 4950</strain>
    </source>
</reference>
<dbReference type="AlphaFoldDB" id="A0A378QN37"/>
<dbReference type="EMBL" id="UGQF01000001">
    <property type="protein sequence ID" value="STZ02265.1"/>
    <property type="molecule type" value="Genomic_DNA"/>
</dbReference>
<evidence type="ECO:0000313" key="5">
    <source>
        <dbReference type="Proteomes" id="UP000254618"/>
    </source>
</evidence>
<keyword evidence="1" id="KW-0175">Coiled coil</keyword>
<dbReference type="InterPro" id="IPR011335">
    <property type="entry name" value="Restrct_endonuc-II-like"/>
</dbReference>
<dbReference type="RefSeq" id="WP_079326546.1">
    <property type="nucleotide sequence ID" value="NZ_MXAP01000135.1"/>
</dbReference>
<protein>
    <recommendedName>
        <fullName evidence="6">Restriction endonuclease type IV Mrr domain-containing protein</fullName>
    </recommendedName>
</protein>
<name>A0A378QN37_9GAMM</name>
<dbReference type="EMBL" id="MXAP01000135">
    <property type="protein sequence ID" value="OPH34604.1"/>
    <property type="molecule type" value="Genomic_DNA"/>
</dbReference>
<accession>A0A378QN37</accession>
<keyword evidence="4" id="KW-1185">Reference proteome</keyword>
<reference evidence="3 5" key="2">
    <citation type="submission" date="2018-06" db="EMBL/GenBank/DDBJ databases">
        <authorList>
            <consortium name="Pathogen Informatics"/>
            <person name="Doyle S."/>
        </authorList>
    </citation>
    <scope>NUCLEOTIDE SEQUENCE [LARGE SCALE GENOMIC DNA]</scope>
    <source>
        <strain evidence="3 5">NCTC11012</strain>
    </source>
</reference>
<sequence>MKILSPVAINALKEALIHIYWFKNDLKSFLRKSFPNNISLGDFDFGNYTKRDFVNILIDRLFELNKSDELLKLAQDVCEMNSFEHLKHLDNSEIKISNAKNSVTQLKNLIKPYQENQQKEIIRQQKQKENQERINNFKSYQDELDRLKFDFCELHKNEITPQQKGFKLEKIMNDLFSLDDLDPKSSFKVMGEQIDGAFTLNNTEYLFEAKWTTQPINKANLVIFEHKVKSKLENTLGLFLSINGFSEEGLTAFQAHDKVVILMDGSDLMAIFDGRISFTDLIDRKKKIASREGRIFVRYFEMIN</sequence>
<evidence type="ECO:0008006" key="6">
    <source>
        <dbReference type="Google" id="ProtNLM"/>
    </source>
</evidence>
<dbReference type="SUPFAM" id="SSF52980">
    <property type="entry name" value="Restriction endonuclease-like"/>
    <property type="match status" value="1"/>
</dbReference>
<evidence type="ECO:0000313" key="3">
    <source>
        <dbReference type="EMBL" id="STZ02265.1"/>
    </source>
</evidence>
<feature type="coiled-coil region" evidence="1">
    <location>
        <begin position="89"/>
        <end position="134"/>
    </location>
</feature>
<dbReference type="Proteomes" id="UP000254618">
    <property type="component" value="Unassembled WGS sequence"/>
</dbReference>